<dbReference type="Pfam" id="PF13193">
    <property type="entry name" value="AMP-binding_C"/>
    <property type="match status" value="1"/>
</dbReference>
<dbReference type="GO" id="GO:0043041">
    <property type="term" value="P:amino acid activation for nonribosomal peptide biosynthetic process"/>
    <property type="evidence" value="ECO:0007669"/>
    <property type="project" value="TreeGrafter"/>
</dbReference>
<evidence type="ECO:0000259" key="6">
    <source>
        <dbReference type="PROSITE" id="PS50075"/>
    </source>
</evidence>
<evidence type="ECO:0000256" key="3">
    <source>
        <dbReference type="ARBA" id="ARBA00022450"/>
    </source>
</evidence>
<dbReference type="SMART" id="SM00823">
    <property type="entry name" value="PKS_PP"/>
    <property type="match status" value="2"/>
</dbReference>
<keyword evidence="4" id="KW-0597">Phosphoprotein</keyword>
<dbReference type="InterPro" id="IPR020845">
    <property type="entry name" value="AMP-binding_CS"/>
</dbReference>
<dbReference type="CDD" id="cd19531">
    <property type="entry name" value="LCL_NRPS-like"/>
    <property type="match status" value="1"/>
</dbReference>
<dbReference type="InterPro" id="IPR020806">
    <property type="entry name" value="PKS_PP-bd"/>
</dbReference>
<dbReference type="PROSITE" id="PS50075">
    <property type="entry name" value="CARRIER"/>
    <property type="match status" value="2"/>
</dbReference>
<dbReference type="InterPro" id="IPR010071">
    <property type="entry name" value="AA_adenyl_dom"/>
</dbReference>
<reference evidence="7" key="1">
    <citation type="submission" date="2021-01" db="EMBL/GenBank/DDBJ databases">
        <title>Fulvivirga kasyanovii gen. nov., sp nov., a novel member of the phylum Bacteroidetes isolated from seawater in a mussel farm.</title>
        <authorList>
            <person name="Zhao L.-H."/>
            <person name="Wang Z.-J."/>
        </authorList>
    </citation>
    <scope>NUCLEOTIDE SEQUENCE</scope>
    <source>
        <strain evidence="7">2943</strain>
    </source>
</reference>
<feature type="domain" description="Carrier" evidence="6">
    <location>
        <begin position="30"/>
        <end position="107"/>
    </location>
</feature>
<organism evidence="7 8">
    <name type="scientific">Fulvivirga sediminis</name>
    <dbReference type="NCBI Taxonomy" id="2803949"/>
    <lineage>
        <taxon>Bacteria</taxon>
        <taxon>Pseudomonadati</taxon>
        <taxon>Bacteroidota</taxon>
        <taxon>Cytophagia</taxon>
        <taxon>Cytophagales</taxon>
        <taxon>Fulvivirgaceae</taxon>
        <taxon>Fulvivirga</taxon>
    </lineage>
</organism>
<dbReference type="PROSITE" id="PS00012">
    <property type="entry name" value="PHOSPHOPANTETHEINE"/>
    <property type="match status" value="1"/>
</dbReference>
<dbReference type="FunFam" id="3.30.300.30:FF:000010">
    <property type="entry name" value="Enterobactin synthetase component F"/>
    <property type="match status" value="1"/>
</dbReference>
<dbReference type="PANTHER" id="PTHR45527:SF1">
    <property type="entry name" value="FATTY ACID SYNTHASE"/>
    <property type="match status" value="1"/>
</dbReference>
<dbReference type="SUPFAM" id="SSF52777">
    <property type="entry name" value="CoA-dependent acyltransferases"/>
    <property type="match status" value="2"/>
</dbReference>
<name>A0A937FDQ3_9BACT</name>
<dbReference type="GO" id="GO:0005829">
    <property type="term" value="C:cytosol"/>
    <property type="evidence" value="ECO:0007669"/>
    <property type="project" value="TreeGrafter"/>
</dbReference>
<dbReference type="Pfam" id="PF00668">
    <property type="entry name" value="Condensation"/>
    <property type="match status" value="1"/>
</dbReference>
<dbReference type="FunFam" id="3.40.50.980:FF:000001">
    <property type="entry name" value="Non-ribosomal peptide synthetase"/>
    <property type="match status" value="1"/>
</dbReference>
<proteinExistence type="inferred from homology"/>
<dbReference type="Proteomes" id="UP000659388">
    <property type="component" value="Unassembled WGS sequence"/>
</dbReference>
<dbReference type="Gene3D" id="3.30.559.10">
    <property type="entry name" value="Chloramphenicol acetyltransferase-like domain"/>
    <property type="match status" value="1"/>
</dbReference>
<dbReference type="Gene3D" id="3.30.300.30">
    <property type="match status" value="1"/>
</dbReference>
<dbReference type="InterPro" id="IPR025110">
    <property type="entry name" value="AMP-bd_C"/>
</dbReference>
<dbReference type="InterPro" id="IPR029058">
    <property type="entry name" value="AB_hydrolase_fold"/>
</dbReference>
<dbReference type="InterPro" id="IPR045851">
    <property type="entry name" value="AMP-bd_C_sf"/>
</dbReference>
<protein>
    <submittedName>
        <fullName evidence="7">Amino acid adenylation domain-containing protein</fullName>
    </submittedName>
</protein>
<dbReference type="EMBL" id="JAESIY010000024">
    <property type="protein sequence ID" value="MBL3659025.1"/>
    <property type="molecule type" value="Genomic_DNA"/>
</dbReference>
<dbReference type="RefSeq" id="WP_202246819.1">
    <property type="nucleotide sequence ID" value="NZ_JAESIY010000024.1"/>
</dbReference>
<dbReference type="Gene3D" id="3.40.50.1820">
    <property type="entry name" value="alpha/beta hydrolase"/>
    <property type="match status" value="1"/>
</dbReference>
<evidence type="ECO:0000256" key="1">
    <source>
        <dbReference type="ARBA" id="ARBA00001957"/>
    </source>
</evidence>
<dbReference type="SUPFAM" id="SSF47336">
    <property type="entry name" value="ACP-like"/>
    <property type="match status" value="2"/>
</dbReference>
<dbReference type="InterPro" id="IPR001242">
    <property type="entry name" value="Condensation_dom"/>
</dbReference>
<dbReference type="NCBIfam" id="TIGR01733">
    <property type="entry name" value="AA-adenyl-dom"/>
    <property type="match status" value="1"/>
</dbReference>
<gene>
    <name evidence="7" type="ORF">JL102_22955</name>
</gene>
<dbReference type="Pfam" id="PF00975">
    <property type="entry name" value="Thioesterase"/>
    <property type="match status" value="1"/>
</dbReference>
<feature type="domain" description="Carrier" evidence="6">
    <location>
        <begin position="1071"/>
        <end position="1148"/>
    </location>
</feature>
<evidence type="ECO:0000313" key="7">
    <source>
        <dbReference type="EMBL" id="MBL3659025.1"/>
    </source>
</evidence>
<feature type="non-terminal residue" evidence="7">
    <location>
        <position position="1"/>
    </location>
</feature>
<comment type="similarity">
    <text evidence="2">Belongs to the ATP-dependent AMP-binding enzyme family.</text>
</comment>
<dbReference type="PROSITE" id="PS00455">
    <property type="entry name" value="AMP_BINDING"/>
    <property type="match status" value="1"/>
</dbReference>
<dbReference type="Gene3D" id="2.30.38.10">
    <property type="entry name" value="Luciferase, Domain 3"/>
    <property type="match status" value="1"/>
</dbReference>
<dbReference type="InterPro" id="IPR006162">
    <property type="entry name" value="Ppantetheine_attach_site"/>
</dbReference>
<feature type="compositionally biased region" description="Basic and acidic residues" evidence="5">
    <location>
        <begin position="11"/>
        <end position="25"/>
    </location>
</feature>
<feature type="region of interest" description="Disordered" evidence="5">
    <location>
        <begin position="1"/>
        <end position="25"/>
    </location>
</feature>
<keyword evidence="3" id="KW-0596">Phosphopantetheine</keyword>
<dbReference type="FunFam" id="3.40.50.12780:FF:000012">
    <property type="entry name" value="Non-ribosomal peptide synthetase"/>
    <property type="match status" value="1"/>
</dbReference>
<dbReference type="Gene3D" id="3.30.559.30">
    <property type="entry name" value="Nonribosomal peptide synthetase, condensation domain"/>
    <property type="match status" value="1"/>
</dbReference>
<dbReference type="InterPro" id="IPR001031">
    <property type="entry name" value="Thioesterase"/>
</dbReference>
<evidence type="ECO:0000256" key="4">
    <source>
        <dbReference type="ARBA" id="ARBA00022553"/>
    </source>
</evidence>
<evidence type="ECO:0000256" key="5">
    <source>
        <dbReference type="SAM" id="MobiDB-lite"/>
    </source>
</evidence>
<dbReference type="Pfam" id="PF00501">
    <property type="entry name" value="AMP-binding"/>
    <property type="match status" value="1"/>
</dbReference>
<dbReference type="InterPro" id="IPR023213">
    <property type="entry name" value="CAT-like_dom_sf"/>
</dbReference>
<sequence length="1424" mass="160089">IDEMPLLPSGKVDKKQLPEPQRSFENDFKPPLDEVQYTLASIWADLLKIDEESISRNANFFELGGHSLLAIRLISKIKTQLVVELAVRDIFRRPTIEEQASYISSLDKVLSQESVRNIVRPEKIPLSFSQERLWFIDKLEGSTQYHIPIVMRLEQGASKEAIAYAYSEIINRHEVLRTVFCEEQGEPYQNIMSPQTWALSHEEVAEGALQEVIDREVRKPFDLANDLMLRAKLLSIDAGGYVLVLVVHHISFDGWSQPIFMKELMQLYQSWKEEKPANLEPLPIQYADYAIEQRNRLKGEVLQAKLEFWESILSGVSPLNLPTDFARPAMQSTRGAFASKRLTTTLSDQLANVMRQQNVTLFMTLLAAFKIFLNRYTKQHDICIGSPVANRQQEEIEPLIGFFVNTLAIRTDVNKDENFLDLLKKVKDTTLSAYDHQDVPFEKIVERVEKHRDTSRHPIFQVMFSLINSTADQSAKKNSAIQSMGVSRENALFDLSLIAAESNGGLQITFEYCSDLFREDTVLRMLDQFETLLESIVSQSEIPVKELSLLPAQEQDQILHEFNAPPISGSIDQTFLDVFDQRVKNNPESTAIRFGKENISYKTLDHISTNLAVILSERGVSSGDMVVISMQRSSELIAGILGILKVGATYVPVDNKYPDERVRYILEDTQVSIFLTDQHRELLANTDQLIIGDIDISREPTCKPENKINCEDTAYVIYTSGTTGVPKGVIISHASLESRLKEEVELLSFTADDVACLSTNFVFDVSVLEIFLTLYAGGTLIIPSEEQARDFALLAPLIAQEGVTVLQGTPSQLSGLVEYFAEDQDLSKLRLICIGGESLNATIIRQIKNALPHVQINNHYGPTETTIDAICLQNVESFQRNVIGYPLSGVQAYVIGDDMDLMPVGISGELYLGGAGVAKGYLNQPELTQEKFVANPFLEDGRLYKTGDIVRWLSDGSLEYLGRTDNQVKIRGFRIELGEIEAALQDVSGVLQCVVDIHEKTAGDTVLVAYVVPSQGYREKEVLHQLKGMLPSYMLPSHFIVLDHIPLTINGKVDRKSLPAVELEAKENYESPQNKLQGLLVDVWADVLNVDKETVGIDDNFFQLGGHSLLAVRLMAKLKKVLYIQLPIAALFECPDIRSLSHKMEMMMDGESEEQSDVLIPINKNGSKRPVYLVHGGGGSPMVFYPLAKRLGQDQPVYAFQAQGFEGLSKPLATVEEMAEQYLQELLKQPHDGSFIIGGYSFGGSIAYEMGLRLIQRGYKVEHLILFDATAPNVEQRNPFRNEDEQLHSIAGVYGLMYGKSINLKLDDIAGLEPQHQFAKIHSSILDSGIEVSENQLKGFLTVYSAHIFFEYHPQIDIEPAFPISHFIAQQMMEWKKTNESEFDWSNYTKGLIKEYSLDTNHWAILNSDSLAIIEHELGKILTN</sequence>
<dbReference type="Pfam" id="PF00550">
    <property type="entry name" value="PP-binding"/>
    <property type="match status" value="2"/>
</dbReference>
<dbReference type="GO" id="GO:0044550">
    <property type="term" value="P:secondary metabolite biosynthetic process"/>
    <property type="evidence" value="ECO:0007669"/>
    <property type="project" value="UniProtKB-ARBA"/>
</dbReference>
<accession>A0A937FDQ3</accession>
<dbReference type="InterPro" id="IPR000873">
    <property type="entry name" value="AMP-dep_synth/lig_dom"/>
</dbReference>
<dbReference type="FunFam" id="1.10.1200.10:FF:000005">
    <property type="entry name" value="Nonribosomal peptide synthetase 1"/>
    <property type="match status" value="2"/>
</dbReference>
<dbReference type="PANTHER" id="PTHR45527">
    <property type="entry name" value="NONRIBOSOMAL PEPTIDE SYNTHETASE"/>
    <property type="match status" value="1"/>
</dbReference>
<dbReference type="GO" id="GO:0003824">
    <property type="term" value="F:catalytic activity"/>
    <property type="evidence" value="ECO:0007669"/>
    <property type="project" value="InterPro"/>
</dbReference>
<dbReference type="InterPro" id="IPR009081">
    <property type="entry name" value="PP-bd_ACP"/>
</dbReference>
<dbReference type="CDD" id="cd05930">
    <property type="entry name" value="A_NRPS"/>
    <property type="match status" value="1"/>
</dbReference>
<dbReference type="Gene3D" id="1.10.1200.10">
    <property type="entry name" value="ACP-like"/>
    <property type="match status" value="2"/>
</dbReference>
<comment type="caution">
    <text evidence="7">The sequence shown here is derived from an EMBL/GenBank/DDBJ whole genome shotgun (WGS) entry which is preliminary data.</text>
</comment>
<dbReference type="SUPFAM" id="SSF53474">
    <property type="entry name" value="alpha/beta-Hydrolases"/>
    <property type="match status" value="1"/>
</dbReference>
<dbReference type="GO" id="GO:0031177">
    <property type="term" value="F:phosphopantetheine binding"/>
    <property type="evidence" value="ECO:0007669"/>
    <property type="project" value="InterPro"/>
</dbReference>
<evidence type="ECO:0000256" key="2">
    <source>
        <dbReference type="ARBA" id="ARBA00006432"/>
    </source>
</evidence>
<dbReference type="InterPro" id="IPR036736">
    <property type="entry name" value="ACP-like_sf"/>
</dbReference>
<dbReference type="SUPFAM" id="SSF56801">
    <property type="entry name" value="Acetyl-CoA synthetase-like"/>
    <property type="match status" value="1"/>
</dbReference>
<keyword evidence="8" id="KW-1185">Reference proteome</keyword>
<dbReference type="Gene3D" id="3.40.50.980">
    <property type="match status" value="2"/>
</dbReference>
<comment type="cofactor">
    <cofactor evidence="1">
        <name>pantetheine 4'-phosphate</name>
        <dbReference type="ChEBI" id="CHEBI:47942"/>
    </cofactor>
</comment>
<evidence type="ECO:0000313" key="8">
    <source>
        <dbReference type="Proteomes" id="UP000659388"/>
    </source>
</evidence>